<dbReference type="PANTHER" id="PTHR45113:SF1">
    <property type="entry name" value="JUNCTIONAL ADHESION MOLECULE A"/>
    <property type="match status" value="1"/>
</dbReference>
<comment type="similarity">
    <text evidence="3">Belongs to the immunoglobulin superfamily.</text>
</comment>
<keyword evidence="16" id="KW-0393">Immunoglobulin domain</keyword>
<keyword evidence="15" id="KW-0325">Glycoprotein</keyword>
<dbReference type="OrthoDB" id="10031887at2759"/>
<evidence type="ECO:0000256" key="8">
    <source>
        <dbReference type="ARBA" id="ARBA00022692"/>
    </source>
</evidence>
<evidence type="ECO:0000259" key="22">
    <source>
        <dbReference type="PROSITE" id="PS50835"/>
    </source>
</evidence>
<evidence type="ECO:0000313" key="23">
    <source>
        <dbReference type="Ensembl" id="ENSATEP00000022163.1"/>
    </source>
</evidence>
<keyword evidence="6" id="KW-1003">Cell membrane</keyword>
<evidence type="ECO:0000256" key="16">
    <source>
        <dbReference type="ARBA" id="ARBA00023319"/>
    </source>
</evidence>
<reference evidence="23" key="1">
    <citation type="submission" date="2021-04" db="EMBL/GenBank/DDBJ databases">
        <authorList>
            <consortium name="Wellcome Sanger Institute Data Sharing"/>
        </authorList>
    </citation>
    <scope>NUCLEOTIDE SEQUENCE [LARGE SCALE GENOMIC DNA]</scope>
</reference>
<dbReference type="GO" id="GO:0050892">
    <property type="term" value="P:intestinal absorption"/>
    <property type="evidence" value="ECO:0007669"/>
    <property type="project" value="TreeGrafter"/>
</dbReference>
<evidence type="ECO:0000256" key="10">
    <source>
        <dbReference type="ARBA" id="ARBA00022737"/>
    </source>
</evidence>
<keyword evidence="5" id="KW-0796">Tight junction</keyword>
<dbReference type="Ensembl" id="ENSATET00000022528.3">
    <property type="protein sequence ID" value="ENSATEP00000022163.1"/>
    <property type="gene ID" value="ENSATEG00000015386.3"/>
</dbReference>
<feature type="domain" description="Ig-like" evidence="22">
    <location>
        <begin position="28"/>
        <end position="121"/>
    </location>
</feature>
<dbReference type="InterPro" id="IPR042456">
    <property type="entry name" value="F11R"/>
</dbReference>
<evidence type="ECO:0000256" key="4">
    <source>
        <dbReference type="ARBA" id="ARBA00016608"/>
    </source>
</evidence>
<keyword evidence="13 20" id="KW-0472">Membrane</keyword>
<reference evidence="23" key="3">
    <citation type="submission" date="2025-09" db="UniProtKB">
        <authorList>
            <consortium name="Ensembl"/>
        </authorList>
    </citation>
    <scope>IDENTIFICATION</scope>
</reference>
<evidence type="ECO:0000256" key="19">
    <source>
        <dbReference type="SAM" id="MobiDB-lite"/>
    </source>
</evidence>
<evidence type="ECO:0000256" key="14">
    <source>
        <dbReference type="ARBA" id="ARBA00023157"/>
    </source>
</evidence>
<keyword evidence="12 20" id="KW-1133">Transmembrane helix</keyword>
<feature type="domain" description="Ig-like" evidence="22">
    <location>
        <begin position="125"/>
        <end position="221"/>
    </location>
</feature>
<keyword evidence="24" id="KW-1185">Reference proteome</keyword>
<dbReference type="InterPro" id="IPR007110">
    <property type="entry name" value="Ig-like_dom"/>
</dbReference>
<evidence type="ECO:0000256" key="2">
    <source>
        <dbReference type="ARBA" id="ARBA00004435"/>
    </source>
</evidence>
<dbReference type="GO" id="GO:0090559">
    <property type="term" value="P:regulation of membrane permeability"/>
    <property type="evidence" value="ECO:0007669"/>
    <property type="project" value="TreeGrafter"/>
</dbReference>
<dbReference type="GO" id="GO:0090557">
    <property type="term" value="P:establishment of endothelial intestinal barrier"/>
    <property type="evidence" value="ECO:0007669"/>
    <property type="project" value="TreeGrafter"/>
</dbReference>
<feature type="region of interest" description="Disordered" evidence="19">
    <location>
        <begin position="268"/>
        <end position="296"/>
    </location>
</feature>
<feature type="chain" id="PRO_5018612032" description="Junctional adhesion molecule A" evidence="21">
    <location>
        <begin position="22"/>
        <end position="296"/>
    </location>
</feature>
<evidence type="ECO:0000256" key="15">
    <source>
        <dbReference type="ARBA" id="ARBA00023180"/>
    </source>
</evidence>
<keyword evidence="11" id="KW-0965">Cell junction</keyword>
<evidence type="ECO:0000256" key="18">
    <source>
        <dbReference type="ARBA" id="ARBA00046718"/>
    </source>
</evidence>
<dbReference type="InterPro" id="IPR036179">
    <property type="entry name" value="Ig-like_dom_sf"/>
</dbReference>
<dbReference type="InterPro" id="IPR003599">
    <property type="entry name" value="Ig_sub"/>
</dbReference>
<evidence type="ECO:0000256" key="7">
    <source>
        <dbReference type="ARBA" id="ARBA00022553"/>
    </source>
</evidence>
<dbReference type="GO" id="GO:0005886">
    <property type="term" value="C:plasma membrane"/>
    <property type="evidence" value="ECO:0007669"/>
    <property type="project" value="UniProtKB-SubCell"/>
</dbReference>
<evidence type="ECO:0000313" key="24">
    <source>
        <dbReference type="Proteomes" id="UP000265040"/>
    </source>
</evidence>
<dbReference type="GeneID" id="113170704"/>
<evidence type="ECO:0000256" key="5">
    <source>
        <dbReference type="ARBA" id="ARBA00022427"/>
    </source>
</evidence>
<dbReference type="SMART" id="SM00408">
    <property type="entry name" value="IGc2"/>
    <property type="match status" value="2"/>
</dbReference>
<dbReference type="InterPro" id="IPR003598">
    <property type="entry name" value="Ig_sub2"/>
</dbReference>
<reference evidence="23" key="2">
    <citation type="submission" date="2025-08" db="UniProtKB">
        <authorList>
            <consortium name="Ensembl"/>
        </authorList>
    </citation>
    <scope>IDENTIFICATION</scope>
</reference>
<keyword evidence="8 20" id="KW-0812">Transmembrane</keyword>
<dbReference type="FunCoup" id="A0A3Q1IWX8">
    <property type="interactions" value="430"/>
</dbReference>
<dbReference type="FunFam" id="2.60.40.10:FF:000342">
    <property type="entry name" value="Junctional adhesion molecule A"/>
    <property type="match status" value="1"/>
</dbReference>
<proteinExistence type="inferred from homology"/>
<keyword evidence="7" id="KW-0597">Phosphoprotein</keyword>
<evidence type="ECO:0000256" key="12">
    <source>
        <dbReference type="ARBA" id="ARBA00022989"/>
    </source>
</evidence>
<dbReference type="GeneTree" id="ENSGT00940000159186"/>
<dbReference type="SMART" id="SM00409">
    <property type="entry name" value="IG"/>
    <property type="match status" value="2"/>
</dbReference>
<dbReference type="RefSeq" id="XP_026228695.1">
    <property type="nucleotide sequence ID" value="XM_026372910.1"/>
</dbReference>
<evidence type="ECO:0000256" key="13">
    <source>
        <dbReference type="ARBA" id="ARBA00023136"/>
    </source>
</evidence>
<name>A0A3Q1IWX8_ANATE</name>
<feature type="signal peptide" evidence="21">
    <location>
        <begin position="1"/>
        <end position="21"/>
    </location>
</feature>
<evidence type="ECO:0000256" key="17">
    <source>
        <dbReference type="ARBA" id="ARBA00030590"/>
    </source>
</evidence>
<dbReference type="CTD" id="323696"/>
<organism evidence="23 24">
    <name type="scientific">Anabas testudineus</name>
    <name type="common">Climbing perch</name>
    <name type="synonym">Anthias testudineus</name>
    <dbReference type="NCBI Taxonomy" id="64144"/>
    <lineage>
        <taxon>Eukaryota</taxon>
        <taxon>Metazoa</taxon>
        <taxon>Chordata</taxon>
        <taxon>Craniata</taxon>
        <taxon>Vertebrata</taxon>
        <taxon>Euteleostomi</taxon>
        <taxon>Actinopterygii</taxon>
        <taxon>Neopterygii</taxon>
        <taxon>Teleostei</taxon>
        <taxon>Neoteleostei</taxon>
        <taxon>Acanthomorphata</taxon>
        <taxon>Anabantaria</taxon>
        <taxon>Anabantiformes</taxon>
        <taxon>Anabantoidei</taxon>
        <taxon>Anabantidae</taxon>
        <taxon>Anabas</taxon>
    </lineage>
</organism>
<dbReference type="InParanoid" id="A0A3Q1IWX8"/>
<evidence type="ECO:0000256" key="9">
    <source>
        <dbReference type="ARBA" id="ARBA00022729"/>
    </source>
</evidence>
<dbReference type="Gene3D" id="2.60.40.10">
    <property type="entry name" value="Immunoglobulins"/>
    <property type="match status" value="2"/>
</dbReference>
<dbReference type="PANTHER" id="PTHR45113">
    <property type="entry name" value="JUNCTIONAL ADHESION MOLECULE A"/>
    <property type="match status" value="1"/>
</dbReference>
<dbReference type="Proteomes" id="UP000265040">
    <property type="component" value="Chromosome 14"/>
</dbReference>
<feature type="transmembrane region" description="Helical" evidence="20">
    <location>
        <begin position="233"/>
        <end position="255"/>
    </location>
</feature>
<evidence type="ECO:0000256" key="3">
    <source>
        <dbReference type="ARBA" id="ARBA00008637"/>
    </source>
</evidence>
<evidence type="ECO:0000256" key="20">
    <source>
        <dbReference type="SAM" id="Phobius"/>
    </source>
</evidence>
<dbReference type="SUPFAM" id="SSF48726">
    <property type="entry name" value="Immunoglobulin"/>
    <property type="match status" value="2"/>
</dbReference>
<dbReference type="STRING" id="64144.ENSATEP00000022163"/>
<dbReference type="OMA" id="VEWKFVH"/>
<keyword evidence="10" id="KW-0677">Repeat</keyword>
<dbReference type="AlphaFoldDB" id="A0A3Q1IWX8"/>
<dbReference type="GO" id="GO:0005923">
    <property type="term" value="C:bicellular tight junction"/>
    <property type="evidence" value="ECO:0007669"/>
    <property type="project" value="UniProtKB-SubCell"/>
</dbReference>
<dbReference type="GO" id="GO:0007155">
    <property type="term" value="P:cell adhesion"/>
    <property type="evidence" value="ECO:0007669"/>
    <property type="project" value="InterPro"/>
</dbReference>
<dbReference type="PROSITE" id="PS50835">
    <property type="entry name" value="IG_LIKE"/>
    <property type="match status" value="2"/>
</dbReference>
<dbReference type="InterPro" id="IPR013783">
    <property type="entry name" value="Ig-like_fold"/>
</dbReference>
<protein>
    <recommendedName>
        <fullName evidence="4">Junctional adhesion molecule A</fullName>
    </recommendedName>
    <alternativeName>
        <fullName evidence="17">Junctional adhesion molecule 1</fullName>
    </alternativeName>
</protein>
<comment type="subcellular location">
    <subcellularLocation>
        <location evidence="2">Cell junction</location>
        <location evidence="2">Tight junction</location>
    </subcellularLocation>
    <subcellularLocation>
        <location evidence="1">Cell membrane</location>
        <topology evidence="1">Single-pass type I membrane protein</topology>
    </subcellularLocation>
</comment>
<dbReference type="Pfam" id="PF13927">
    <property type="entry name" value="Ig_3"/>
    <property type="match status" value="2"/>
</dbReference>
<evidence type="ECO:0000256" key="11">
    <source>
        <dbReference type="ARBA" id="ARBA00022949"/>
    </source>
</evidence>
<evidence type="ECO:0000256" key="6">
    <source>
        <dbReference type="ARBA" id="ARBA00022475"/>
    </source>
</evidence>
<evidence type="ECO:0000256" key="21">
    <source>
        <dbReference type="SAM" id="SignalP"/>
    </source>
</evidence>
<keyword evidence="14" id="KW-1015">Disulfide bond</keyword>
<sequence>MFASGLLSVALFFVTAAGVSGFSVTTTPQTVQVKENEGTDLTCTYSADFGSSPRVEWKFQDLKGSTSYVVFGGQPTASYAGRVTLYNNNLQFSKMTRQDTGRYDCEVSGSGMFGEASVQVTVLVPPSTPVCRVPSTVTTGGSTILSCHDKDASPPPTYSWYKDGTLLPADPSTIAAFKNATYRLNAKNGNLEFPSVTKMDSGQYYCQASNTAGPAQSCKATAMEVRDLNTGGIVAGVIIFLLLLIVLGLAIWYAYKRGYLPQNIKSKSKPNAMYQSPIHEGDDGEGEFRPKSSFVV</sequence>
<accession>A0A3Q1IWX8</accession>
<keyword evidence="9 21" id="KW-0732">Signal</keyword>
<evidence type="ECO:0000256" key="1">
    <source>
        <dbReference type="ARBA" id="ARBA00004251"/>
    </source>
</evidence>
<comment type="subunit">
    <text evidence="18">Interacts with the ninth PDZ domain of MPDZ. Interacts with the first PDZ domain of PARD3. The association between PARD3 and PARD6B probably disrupts this interaction. Interacts with ITGAL (via I-domain). Interacts with CD151.</text>
</comment>